<gene>
    <name evidence="5" type="ORF">PG999_013184</name>
</gene>
<evidence type="ECO:0000256" key="1">
    <source>
        <dbReference type="SAM" id="MobiDB-lite"/>
    </source>
</evidence>
<protein>
    <recommendedName>
        <fullName evidence="4">Phytocyanin domain-containing protein</fullName>
    </recommendedName>
</protein>
<keyword evidence="6" id="KW-1185">Reference proteome</keyword>
<evidence type="ECO:0000313" key="5">
    <source>
        <dbReference type="EMBL" id="KAK8097240.1"/>
    </source>
</evidence>
<feature type="signal peptide" evidence="3">
    <location>
        <begin position="1"/>
        <end position="18"/>
    </location>
</feature>
<evidence type="ECO:0000256" key="3">
    <source>
        <dbReference type="SAM" id="SignalP"/>
    </source>
</evidence>
<dbReference type="EMBL" id="JAQQWP010000010">
    <property type="protein sequence ID" value="KAK8097240.1"/>
    <property type="molecule type" value="Genomic_DNA"/>
</dbReference>
<dbReference type="Pfam" id="PF02298">
    <property type="entry name" value="Cu_bind_like"/>
    <property type="match status" value="1"/>
</dbReference>
<dbReference type="InterPro" id="IPR003245">
    <property type="entry name" value="Phytocyanin_dom"/>
</dbReference>
<keyword evidence="2" id="KW-0472">Membrane</keyword>
<dbReference type="InterPro" id="IPR052953">
    <property type="entry name" value="Ser-rich/MCO-related"/>
</dbReference>
<dbReference type="InterPro" id="IPR008972">
    <property type="entry name" value="Cupredoxin"/>
</dbReference>
<name>A0AAW0Q8Z1_9PEZI</name>
<dbReference type="AlphaFoldDB" id="A0AAW0Q8Z1"/>
<proteinExistence type="predicted"/>
<organism evidence="5 6">
    <name type="scientific">Apiospora kogelbergensis</name>
    <dbReference type="NCBI Taxonomy" id="1337665"/>
    <lineage>
        <taxon>Eukaryota</taxon>
        <taxon>Fungi</taxon>
        <taxon>Dikarya</taxon>
        <taxon>Ascomycota</taxon>
        <taxon>Pezizomycotina</taxon>
        <taxon>Sordariomycetes</taxon>
        <taxon>Xylariomycetidae</taxon>
        <taxon>Amphisphaeriales</taxon>
        <taxon>Apiosporaceae</taxon>
        <taxon>Apiospora</taxon>
    </lineage>
</organism>
<keyword evidence="2" id="KW-1133">Transmembrane helix</keyword>
<accession>A0AAW0Q8Z1</accession>
<dbReference type="Proteomes" id="UP001392437">
    <property type="component" value="Unassembled WGS sequence"/>
</dbReference>
<evidence type="ECO:0000256" key="2">
    <source>
        <dbReference type="SAM" id="Phobius"/>
    </source>
</evidence>
<feature type="domain" description="Phytocyanin" evidence="4">
    <location>
        <begin position="37"/>
        <end position="113"/>
    </location>
</feature>
<feature type="transmembrane region" description="Helical" evidence="2">
    <location>
        <begin position="176"/>
        <end position="195"/>
    </location>
</feature>
<feature type="compositionally biased region" description="Low complexity" evidence="1">
    <location>
        <begin position="152"/>
        <end position="175"/>
    </location>
</feature>
<feature type="region of interest" description="Disordered" evidence="1">
    <location>
        <begin position="150"/>
        <end position="175"/>
    </location>
</feature>
<dbReference type="Gene3D" id="2.60.40.420">
    <property type="entry name" value="Cupredoxins - blue copper proteins"/>
    <property type="match status" value="1"/>
</dbReference>
<evidence type="ECO:0000259" key="4">
    <source>
        <dbReference type="Pfam" id="PF02298"/>
    </source>
</evidence>
<keyword evidence="2" id="KW-0812">Transmembrane</keyword>
<dbReference type="CDD" id="cd00920">
    <property type="entry name" value="Cupredoxin"/>
    <property type="match status" value="1"/>
</dbReference>
<keyword evidence="3" id="KW-0732">Signal</keyword>
<evidence type="ECO:0000313" key="6">
    <source>
        <dbReference type="Proteomes" id="UP001392437"/>
    </source>
</evidence>
<dbReference type="PANTHER" id="PTHR34883:SF17">
    <property type="entry name" value="CUPREDOXIN"/>
    <property type="match status" value="1"/>
</dbReference>
<comment type="caution">
    <text evidence="5">The sequence shown here is derived from an EMBL/GenBank/DDBJ whole genome shotgun (WGS) entry which is preliminary data.</text>
</comment>
<dbReference type="SUPFAM" id="SSF49503">
    <property type="entry name" value="Cupredoxins"/>
    <property type="match status" value="1"/>
</dbReference>
<dbReference type="PANTHER" id="PTHR34883">
    <property type="entry name" value="SERINE-RICH PROTEIN, PUTATIVE-RELATED-RELATED"/>
    <property type="match status" value="1"/>
</dbReference>
<reference evidence="5 6" key="1">
    <citation type="submission" date="2023-01" db="EMBL/GenBank/DDBJ databases">
        <title>Analysis of 21 Apiospora genomes using comparative genomics revels a genus with tremendous synthesis potential of carbohydrate active enzymes and secondary metabolites.</title>
        <authorList>
            <person name="Sorensen T."/>
        </authorList>
    </citation>
    <scope>NUCLEOTIDE SEQUENCE [LARGE SCALE GENOMIC DNA]</scope>
    <source>
        <strain evidence="5 6">CBS 117206</strain>
    </source>
</reference>
<feature type="chain" id="PRO_5043429857" description="Phytocyanin domain-containing protein" evidence="3">
    <location>
        <begin position="19"/>
        <end position="198"/>
    </location>
</feature>
<sequence>MKSIQILATAAVVALASAKTIRIDSGPTLVFKPDNVTAEAGDLLEFHFYSKNHSVAQGDFASACQPVKTAGFFSGYVPVSGTSESENVFTVKVNDTKPIWFYCTQKQHCKGGMVGVVNAPQGKTVDDYKKAAAATDGTAGEGAMVFGGTMAKGGSSSSPSSSAGGSSPSDKPSAAAGVHATGAGVLIAAAGLAIFGMM</sequence>
<dbReference type="GO" id="GO:0009055">
    <property type="term" value="F:electron transfer activity"/>
    <property type="evidence" value="ECO:0007669"/>
    <property type="project" value="InterPro"/>
</dbReference>